<reference evidence="2" key="1">
    <citation type="submission" date="2025-05" db="UniProtKB">
        <authorList>
            <consortium name="Ensembl"/>
        </authorList>
    </citation>
    <scope>IDENTIFICATION</scope>
</reference>
<dbReference type="GeneTree" id="ENSGT00390000009535"/>
<keyword evidence="3" id="KW-1185">Reference proteome</keyword>
<evidence type="ECO:0000313" key="3">
    <source>
        <dbReference type="Proteomes" id="UP000694388"/>
    </source>
</evidence>
<protein>
    <recommendedName>
        <fullName evidence="4">SBF1/SBF2 domain-containing protein</fullName>
    </recommendedName>
</protein>
<proteinExistence type="predicted"/>
<evidence type="ECO:0000256" key="1">
    <source>
        <dbReference type="SAM" id="MobiDB-lite"/>
    </source>
</evidence>
<feature type="compositionally biased region" description="Acidic residues" evidence="1">
    <location>
        <begin position="127"/>
        <end position="136"/>
    </location>
</feature>
<evidence type="ECO:0008006" key="4">
    <source>
        <dbReference type="Google" id="ProtNLM"/>
    </source>
</evidence>
<dbReference type="PANTHER" id="PTHR13663:SF2">
    <property type="entry name" value="SIMILAR TO RIKEN CDNA 6430548M08"/>
    <property type="match status" value="1"/>
</dbReference>
<dbReference type="Ensembl" id="ENSEBUT00000023563.1">
    <property type="protein sequence ID" value="ENSEBUP00000022987.1"/>
    <property type="gene ID" value="ENSEBUG00000014159.1"/>
</dbReference>
<dbReference type="PANTHER" id="PTHR13663">
    <property type="entry name" value="SIMILAR TO RIKEN CDNA 6430548M08"/>
    <property type="match status" value="1"/>
</dbReference>
<evidence type="ECO:0000313" key="2">
    <source>
        <dbReference type="Ensembl" id="ENSEBUP00000022969.1"/>
    </source>
</evidence>
<dbReference type="Ensembl" id="ENSEBUT00000023545.1">
    <property type="protein sequence ID" value="ENSEBUP00000022969.1"/>
    <property type="gene ID" value="ENSEBUG00000014159.1"/>
</dbReference>
<dbReference type="Proteomes" id="UP000694388">
    <property type="component" value="Unplaced"/>
</dbReference>
<feature type="compositionally biased region" description="Basic and acidic residues" evidence="1">
    <location>
        <begin position="81"/>
        <end position="96"/>
    </location>
</feature>
<feature type="region of interest" description="Disordered" evidence="1">
    <location>
        <begin position="75"/>
        <end position="96"/>
    </location>
</feature>
<dbReference type="AlphaFoldDB" id="A0A8C4QZY3"/>
<name>A0A8C4QZY3_EPTBU</name>
<organism evidence="2 3">
    <name type="scientific">Eptatretus burgeri</name>
    <name type="common">Inshore hagfish</name>
    <dbReference type="NCBI Taxonomy" id="7764"/>
    <lineage>
        <taxon>Eukaryota</taxon>
        <taxon>Metazoa</taxon>
        <taxon>Chordata</taxon>
        <taxon>Craniata</taxon>
        <taxon>Vertebrata</taxon>
        <taxon>Cyclostomata</taxon>
        <taxon>Myxini</taxon>
        <taxon>Myxiniformes</taxon>
        <taxon>Myxinidae</taxon>
        <taxon>Eptatretinae</taxon>
        <taxon>Eptatretus</taxon>
    </lineage>
</organism>
<feature type="region of interest" description="Disordered" evidence="1">
    <location>
        <begin position="123"/>
        <end position="179"/>
    </location>
</feature>
<accession>A0A8C4QZY3</accession>
<dbReference type="InterPro" id="IPR039872">
    <property type="entry name" value="KIAA0513"/>
</dbReference>
<sequence length="468" mass="53093">MELIENIFHSKFSTSNVPTEQDVTSIREPKSRVNGTSVSYKVLVTGSENRLENETVSRLCPTDSAAHFHLEQTRISHFRPSKADSKPAEFKSSHDLEENPSNLFSKLYAFPNCVNSMGIETRRLDDASGDSPEDALESTSGAVSEDPPSGEPEDPPGGLPTQPLDRPASLPMDNAGNGGMNWDETAKFMHAYIEQIFSPGTDVSSDDKSRFGKLCQEMHSTGRLWFSRFLCEQRCNSKLVSEQTFFRLVQSIAVVLFECHNLDDFGPAKNLMTMCFTYYYMSHATTEPSFFKKNATKGQNKTPARWRDVFDFRELRHLVLGDDKSGLKAESKQDGDDDGLGTEVNAERQKVKAYLYSHLKQQPIWHTSRFWDAAFLDAVHSERNKQSPTTHQKWYLMTPEERDDENRTNENLTFGQLSTFIFNMLCLGLGRSECETFLDKHCIIGNLSEVQKETLQKQMEDVIIELDL</sequence>